<keyword evidence="2" id="KW-0813">Transport</keyword>
<dbReference type="Proteomes" id="UP000293331">
    <property type="component" value="Unassembled WGS sequence"/>
</dbReference>
<keyword evidence="6 11" id="KW-0472">Membrane</keyword>
<evidence type="ECO:0000256" key="3">
    <source>
        <dbReference type="ARBA" id="ARBA00022692"/>
    </source>
</evidence>
<evidence type="ECO:0000256" key="6">
    <source>
        <dbReference type="ARBA" id="ARBA00023136"/>
    </source>
</evidence>
<dbReference type="OrthoDB" id="9812438at2"/>
<dbReference type="RefSeq" id="WP_129874773.1">
    <property type="nucleotide sequence ID" value="NZ_SEWG01000001.1"/>
</dbReference>
<dbReference type="SUPFAM" id="SSF81340">
    <property type="entry name" value="Clc chloride channel"/>
    <property type="match status" value="1"/>
</dbReference>
<comment type="caution">
    <text evidence="12">The sequence shown here is derived from an EMBL/GenBank/DDBJ whole genome shotgun (WGS) entry which is preliminary data.</text>
</comment>
<feature type="transmembrane region" description="Helical" evidence="11">
    <location>
        <begin position="27"/>
        <end position="47"/>
    </location>
</feature>
<dbReference type="AlphaFoldDB" id="A0A4Q5LRP2"/>
<dbReference type="Gene3D" id="1.10.3080.10">
    <property type="entry name" value="Clc chloride channel"/>
    <property type="match status" value="1"/>
</dbReference>
<evidence type="ECO:0000256" key="8">
    <source>
        <dbReference type="ARBA" id="ARBA00023214"/>
    </source>
</evidence>
<protein>
    <submittedName>
        <fullName evidence="12">Chloride channel protein</fullName>
    </submittedName>
</protein>
<feature type="transmembrane region" description="Helical" evidence="11">
    <location>
        <begin position="348"/>
        <end position="369"/>
    </location>
</feature>
<feature type="transmembrane region" description="Helical" evidence="11">
    <location>
        <begin position="244"/>
        <end position="272"/>
    </location>
</feature>
<dbReference type="GO" id="GO:0005254">
    <property type="term" value="F:chloride channel activity"/>
    <property type="evidence" value="ECO:0007669"/>
    <property type="project" value="UniProtKB-KW"/>
</dbReference>
<feature type="compositionally biased region" description="Basic and acidic residues" evidence="10">
    <location>
        <begin position="459"/>
        <end position="469"/>
    </location>
</feature>
<feature type="transmembrane region" description="Helical" evidence="11">
    <location>
        <begin position="376"/>
        <end position="401"/>
    </location>
</feature>
<evidence type="ECO:0000256" key="7">
    <source>
        <dbReference type="ARBA" id="ARBA00023173"/>
    </source>
</evidence>
<evidence type="ECO:0000313" key="13">
    <source>
        <dbReference type="Proteomes" id="UP000293331"/>
    </source>
</evidence>
<gene>
    <name evidence="12" type="ORF">EWM62_00975</name>
</gene>
<dbReference type="InterPro" id="IPR014743">
    <property type="entry name" value="Cl-channel_core"/>
</dbReference>
<feature type="transmembrane region" description="Helical" evidence="11">
    <location>
        <begin position="67"/>
        <end position="84"/>
    </location>
</feature>
<feature type="transmembrane region" description="Helical" evidence="11">
    <location>
        <begin position="284"/>
        <end position="301"/>
    </location>
</feature>
<keyword evidence="9" id="KW-0407">Ion channel</keyword>
<sequence>MVFIIWLRLHLKKSFDRIRNENLKKNALTAIPFWIASVITGLIAVLYTKLFVAAENLTGYLIGNHSWLLFILMPLCFLTAWLLVKQMAPYAKGSGIPQVMAAIQISGPRNGEKVNKFLSLRIILVKVASSLVMALGGGAIGREGPTIQIAASIFKMVYQVLPKWWPKISKRNMLVTGAAAGLAAAFNTPLGGIVFAIEELTKTHFSYFKTAIFSSVIIAGLSAQALLGPYLYLGYPKIDSLSPYVFLGVLLVAVISGLLGSSMSKLILAIFAWKAKFKFTYNHVLYVAGCAIIMAGIAVFIDTGVLGSGKELMQTTLFTSAKYSAWYTPILRITGPLLSFTTGSSGGIFAPALAAGASVGSLVSGWFRLSDANSNLLILAGMVGFLTGVTRSPFTSVILVLEMTDRHSVIFHLILAGMVASLVSIIIDKHSLYDHLKVQYIKEIESHEEIEELPDEEKDVPVEKDRDKE</sequence>
<dbReference type="CDD" id="cd01034">
    <property type="entry name" value="EriC_like"/>
    <property type="match status" value="1"/>
</dbReference>
<dbReference type="GO" id="GO:0034707">
    <property type="term" value="C:chloride channel complex"/>
    <property type="evidence" value="ECO:0007669"/>
    <property type="project" value="UniProtKB-KW"/>
</dbReference>
<accession>A0A4Q5LRP2</accession>
<evidence type="ECO:0000256" key="1">
    <source>
        <dbReference type="ARBA" id="ARBA00004141"/>
    </source>
</evidence>
<keyword evidence="5" id="KW-0406">Ion transport</keyword>
<evidence type="ECO:0000256" key="10">
    <source>
        <dbReference type="SAM" id="MobiDB-lite"/>
    </source>
</evidence>
<keyword evidence="13" id="KW-1185">Reference proteome</keyword>
<evidence type="ECO:0000313" key="12">
    <source>
        <dbReference type="EMBL" id="RYU92043.1"/>
    </source>
</evidence>
<feature type="transmembrane region" description="Helical" evidence="11">
    <location>
        <begin position="210"/>
        <end position="232"/>
    </location>
</feature>
<evidence type="ECO:0000256" key="2">
    <source>
        <dbReference type="ARBA" id="ARBA00022448"/>
    </source>
</evidence>
<keyword evidence="3 11" id="KW-0812">Transmembrane</keyword>
<dbReference type="PANTHER" id="PTHR43427">
    <property type="entry name" value="CHLORIDE CHANNEL PROTEIN CLC-E"/>
    <property type="match status" value="1"/>
</dbReference>
<evidence type="ECO:0000256" key="4">
    <source>
        <dbReference type="ARBA" id="ARBA00022989"/>
    </source>
</evidence>
<keyword evidence="8" id="KW-0868">Chloride</keyword>
<evidence type="ECO:0000256" key="9">
    <source>
        <dbReference type="ARBA" id="ARBA00023303"/>
    </source>
</evidence>
<feature type="transmembrane region" description="Helical" evidence="11">
    <location>
        <begin position="173"/>
        <end position="198"/>
    </location>
</feature>
<comment type="subcellular location">
    <subcellularLocation>
        <location evidence="1">Membrane</location>
        <topology evidence="1">Multi-pass membrane protein</topology>
    </subcellularLocation>
</comment>
<feature type="region of interest" description="Disordered" evidence="10">
    <location>
        <begin position="450"/>
        <end position="469"/>
    </location>
</feature>
<feature type="transmembrane region" description="Helical" evidence="11">
    <location>
        <begin position="407"/>
        <end position="427"/>
    </location>
</feature>
<feature type="transmembrane region" description="Helical" evidence="11">
    <location>
        <begin position="118"/>
        <end position="140"/>
    </location>
</feature>
<evidence type="ECO:0000256" key="11">
    <source>
        <dbReference type="SAM" id="Phobius"/>
    </source>
</evidence>
<dbReference type="PRINTS" id="PR00762">
    <property type="entry name" value="CLCHANNEL"/>
</dbReference>
<dbReference type="Pfam" id="PF00654">
    <property type="entry name" value="Voltage_CLC"/>
    <property type="match status" value="1"/>
</dbReference>
<name>A0A4Q5LRP2_9SPHI</name>
<organism evidence="12 13">
    <name type="scientific">Mucilaginibacter terrigena</name>
    <dbReference type="NCBI Taxonomy" id="2492395"/>
    <lineage>
        <taxon>Bacteria</taxon>
        <taxon>Pseudomonadati</taxon>
        <taxon>Bacteroidota</taxon>
        <taxon>Sphingobacteriia</taxon>
        <taxon>Sphingobacteriales</taxon>
        <taxon>Sphingobacteriaceae</taxon>
        <taxon>Mucilaginibacter</taxon>
    </lineage>
</organism>
<dbReference type="InterPro" id="IPR050368">
    <property type="entry name" value="ClC-type_chloride_channel"/>
</dbReference>
<dbReference type="EMBL" id="SEWG01000001">
    <property type="protein sequence ID" value="RYU92043.1"/>
    <property type="molecule type" value="Genomic_DNA"/>
</dbReference>
<dbReference type="InterPro" id="IPR001807">
    <property type="entry name" value="ClC"/>
</dbReference>
<dbReference type="PANTHER" id="PTHR43427:SF6">
    <property type="entry name" value="CHLORIDE CHANNEL PROTEIN CLC-E"/>
    <property type="match status" value="1"/>
</dbReference>
<keyword evidence="7" id="KW-0869">Chloride channel</keyword>
<keyword evidence="4 11" id="KW-1133">Transmembrane helix</keyword>
<reference evidence="12 13" key="1">
    <citation type="submission" date="2019-02" db="EMBL/GenBank/DDBJ databases">
        <title>Bacterial novel species Mucilaginibacter sp. 17JY9-4 isolated from soil.</title>
        <authorList>
            <person name="Jung H.-Y."/>
        </authorList>
    </citation>
    <scope>NUCLEOTIDE SEQUENCE [LARGE SCALE GENOMIC DNA]</scope>
    <source>
        <strain evidence="12 13">17JY9-4</strain>
    </source>
</reference>
<proteinExistence type="predicted"/>
<evidence type="ECO:0000256" key="5">
    <source>
        <dbReference type="ARBA" id="ARBA00023065"/>
    </source>
</evidence>